<sequence length="265" mass="30174">MFAVLEENPAARSNCTILSLSWKGTVPTSEKDKSFTRKRHYTEGWLATGNEKGIVSATYTTSLCKRIYSNAFRKNFNLRGHNSEVILVRWNEPFQKMATCDAQGVIFVWIKYEGRWSVELVNDRSCQVSDFCWSHDGRMALICYKDGFVLVGSVTGQRYWSSMLNLDGKLMCGTWAPDDKQVLLGTSDGMIMVMDVHGAVVSRCTMAGEQPIKSLLWSSEKFRMVNVDDSDGDKKSDKRKSKLLVFSDPFCLFFFFTNLNFWSLS</sequence>
<dbReference type="OrthoDB" id="8775810at2759"/>
<dbReference type="InterPro" id="IPR015943">
    <property type="entry name" value="WD40/YVTN_repeat-like_dom_sf"/>
</dbReference>
<dbReference type="Proteomes" id="UP000230750">
    <property type="component" value="Unassembled WGS sequence"/>
</dbReference>
<dbReference type="SUPFAM" id="SSF50978">
    <property type="entry name" value="WD40 repeat-like"/>
    <property type="match status" value="1"/>
</dbReference>
<dbReference type="PANTHER" id="PTHR12764:SF5">
    <property type="entry name" value="LD29485P"/>
    <property type="match status" value="1"/>
</dbReference>
<dbReference type="STRING" id="307972.A0A2G8JZT2"/>
<name>A0A2G8JZT2_STIJA</name>
<evidence type="ECO:0000259" key="5">
    <source>
        <dbReference type="Pfam" id="PF24797"/>
    </source>
</evidence>
<accession>A0A2G8JZT2</accession>
<proteinExistence type="predicted"/>
<evidence type="ECO:0000313" key="7">
    <source>
        <dbReference type="Proteomes" id="UP000230750"/>
    </source>
</evidence>
<evidence type="ECO:0000256" key="1">
    <source>
        <dbReference type="ARBA" id="ARBA00004496"/>
    </source>
</evidence>
<protein>
    <submittedName>
        <fullName evidence="6">Putative tubby-related protein 4 isoform X4</fullName>
    </submittedName>
</protein>
<dbReference type="AlphaFoldDB" id="A0A2G8JZT2"/>
<keyword evidence="3" id="KW-0853">WD repeat</keyword>
<comment type="caution">
    <text evidence="6">The sequence shown here is derived from an EMBL/GenBank/DDBJ whole genome shotgun (WGS) entry which is preliminary data.</text>
</comment>
<dbReference type="GO" id="GO:0005737">
    <property type="term" value="C:cytoplasm"/>
    <property type="evidence" value="ECO:0007669"/>
    <property type="project" value="UniProtKB-SubCell"/>
</dbReference>
<gene>
    <name evidence="6" type="ORF">BSL78_21880</name>
</gene>
<dbReference type="GO" id="GO:0035721">
    <property type="term" value="P:intraciliary retrograde transport"/>
    <property type="evidence" value="ECO:0007669"/>
    <property type="project" value="TreeGrafter"/>
</dbReference>
<dbReference type="GO" id="GO:1905515">
    <property type="term" value="P:non-motile cilium assembly"/>
    <property type="evidence" value="ECO:0007669"/>
    <property type="project" value="TreeGrafter"/>
</dbReference>
<evidence type="ECO:0000256" key="4">
    <source>
        <dbReference type="ARBA" id="ARBA00022737"/>
    </source>
</evidence>
<dbReference type="GO" id="GO:0030991">
    <property type="term" value="C:intraciliary transport particle A"/>
    <property type="evidence" value="ECO:0007669"/>
    <property type="project" value="TreeGrafter"/>
</dbReference>
<evidence type="ECO:0000256" key="2">
    <source>
        <dbReference type="ARBA" id="ARBA00022490"/>
    </source>
</evidence>
<keyword evidence="7" id="KW-1185">Reference proteome</keyword>
<comment type="subcellular location">
    <subcellularLocation>
        <location evidence="1">Cytoplasm</location>
    </subcellularLocation>
</comment>
<dbReference type="InterPro" id="IPR039857">
    <property type="entry name" value="Ift122/121"/>
</dbReference>
<dbReference type="InterPro" id="IPR056159">
    <property type="entry name" value="Beta-prop_IFT121_TULP_N"/>
</dbReference>
<evidence type="ECO:0000256" key="3">
    <source>
        <dbReference type="ARBA" id="ARBA00022574"/>
    </source>
</evidence>
<organism evidence="6 7">
    <name type="scientific">Stichopus japonicus</name>
    <name type="common">Sea cucumber</name>
    <dbReference type="NCBI Taxonomy" id="307972"/>
    <lineage>
        <taxon>Eukaryota</taxon>
        <taxon>Metazoa</taxon>
        <taxon>Echinodermata</taxon>
        <taxon>Eleutherozoa</taxon>
        <taxon>Echinozoa</taxon>
        <taxon>Holothuroidea</taxon>
        <taxon>Aspidochirotacea</taxon>
        <taxon>Aspidochirotida</taxon>
        <taxon>Stichopodidae</taxon>
        <taxon>Apostichopus</taxon>
    </lineage>
</organism>
<dbReference type="Gene3D" id="2.130.10.10">
    <property type="entry name" value="YVTN repeat-like/Quinoprotein amine dehydrogenase"/>
    <property type="match status" value="1"/>
</dbReference>
<dbReference type="Pfam" id="PF24797">
    <property type="entry name" value="Beta-prop_WDR35_TULP_N"/>
    <property type="match status" value="1"/>
</dbReference>
<reference evidence="6 7" key="1">
    <citation type="journal article" date="2017" name="PLoS Biol.">
        <title>The sea cucumber genome provides insights into morphological evolution and visceral regeneration.</title>
        <authorList>
            <person name="Zhang X."/>
            <person name="Sun L."/>
            <person name="Yuan J."/>
            <person name="Sun Y."/>
            <person name="Gao Y."/>
            <person name="Zhang L."/>
            <person name="Li S."/>
            <person name="Dai H."/>
            <person name="Hamel J.F."/>
            <person name="Liu C."/>
            <person name="Yu Y."/>
            <person name="Liu S."/>
            <person name="Lin W."/>
            <person name="Guo K."/>
            <person name="Jin S."/>
            <person name="Xu P."/>
            <person name="Storey K.B."/>
            <person name="Huan P."/>
            <person name="Zhang T."/>
            <person name="Zhou Y."/>
            <person name="Zhang J."/>
            <person name="Lin C."/>
            <person name="Li X."/>
            <person name="Xing L."/>
            <person name="Huo D."/>
            <person name="Sun M."/>
            <person name="Wang L."/>
            <person name="Mercier A."/>
            <person name="Li F."/>
            <person name="Yang H."/>
            <person name="Xiang J."/>
        </authorList>
    </citation>
    <scope>NUCLEOTIDE SEQUENCE [LARGE SCALE GENOMIC DNA]</scope>
    <source>
        <strain evidence="6">Shaxun</strain>
        <tissue evidence="6">Muscle</tissue>
    </source>
</reference>
<dbReference type="GO" id="GO:0097730">
    <property type="term" value="C:non-motile cilium"/>
    <property type="evidence" value="ECO:0007669"/>
    <property type="project" value="TreeGrafter"/>
</dbReference>
<evidence type="ECO:0000313" key="6">
    <source>
        <dbReference type="EMBL" id="PIK41267.1"/>
    </source>
</evidence>
<dbReference type="PANTHER" id="PTHR12764">
    <property type="entry name" value="WD REPEAT DOMAIN-RELATED"/>
    <property type="match status" value="1"/>
</dbReference>
<keyword evidence="4" id="KW-0677">Repeat</keyword>
<keyword evidence="2" id="KW-0963">Cytoplasm</keyword>
<feature type="domain" description="IFT121/TULP4 N-terminal" evidence="5">
    <location>
        <begin position="42"/>
        <end position="221"/>
    </location>
</feature>
<dbReference type="GO" id="GO:0061512">
    <property type="term" value="P:protein localization to cilium"/>
    <property type="evidence" value="ECO:0007669"/>
    <property type="project" value="TreeGrafter"/>
</dbReference>
<dbReference type="InterPro" id="IPR036322">
    <property type="entry name" value="WD40_repeat_dom_sf"/>
</dbReference>
<dbReference type="EMBL" id="MRZV01001035">
    <property type="protein sequence ID" value="PIK41267.1"/>
    <property type="molecule type" value="Genomic_DNA"/>
</dbReference>